<reference evidence="3" key="1">
    <citation type="journal article" date="2023" name="Mol. Phylogenet. Evol.">
        <title>Genome-scale phylogeny and comparative genomics of the fungal order Sordariales.</title>
        <authorList>
            <person name="Hensen N."/>
            <person name="Bonometti L."/>
            <person name="Westerberg I."/>
            <person name="Brannstrom I.O."/>
            <person name="Guillou S."/>
            <person name="Cros-Aarteil S."/>
            <person name="Calhoun S."/>
            <person name="Haridas S."/>
            <person name="Kuo A."/>
            <person name="Mondo S."/>
            <person name="Pangilinan J."/>
            <person name="Riley R."/>
            <person name="LaButti K."/>
            <person name="Andreopoulos B."/>
            <person name="Lipzen A."/>
            <person name="Chen C."/>
            <person name="Yan M."/>
            <person name="Daum C."/>
            <person name="Ng V."/>
            <person name="Clum A."/>
            <person name="Steindorff A."/>
            <person name="Ohm R.A."/>
            <person name="Martin F."/>
            <person name="Silar P."/>
            <person name="Natvig D.O."/>
            <person name="Lalanne C."/>
            <person name="Gautier V."/>
            <person name="Ament-Velasquez S.L."/>
            <person name="Kruys A."/>
            <person name="Hutchinson M.I."/>
            <person name="Powell A.J."/>
            <person name="Barry K."/>
            <person name="Miller A.N."/>
            <person name="Grigoriev I.V."/>
            <person name="Debuchy R."/>
            <person name="Gladieux P."/>
            <person name="Hiltunen Thoren M."/>
            <person name="Johannesson H."/>
        </authorList>
    </citation>
    <scope>NUCLEOTIDE SEQUENCE</scope>
    <source>
        <strain evidence="3">CBS 314.62</strain>
    </source>
</reference>
<organism evidence="3 4">
    <name type="scientific">Podospora appendiculata</name>
    <dbReference type="NCBI Taxonomy" id="314037"/>
    <lineage>
        <taxon>Eukaryota</taxon>
        <taxon>Fungi</taxon>
        <taxon>Dikarya</taxon>
        <taxon>Ascomycota</taxon>
        <taxon>Pezizomycotina</taxon>
        <taxon>Sordariomycetes</taxon>
        <taxon>Sordariomycetidae</taxon>
        <taxon>Sordariales</taxon>
        <taxon>Podosporaceae</taxon>
        <taxon>Podospora</taxon>
    </lineage>
</organism>
<feature type="signal peptide" evidence="2">
    <location>
        <begin position="1"/>
        <end position="20"/>
    </location>
</feature>
<protein>
    <submittedName>
        <fullName evidence="3">Uncharacterized protein</fullName>
    </submittedName>
</protein>
<accession>A0AAE0XCS5</accession>
<keyword evidence="2" id="KW-0732">Signal</keyword>
<feature type="region of interest" description="Disordered" evidence="1">
    <location>
        <begin position="76"/>
        <end position="98"/>
    </location>
</feature>
<keyword evidence="4" id="KW-1185">Reference proteome</keyword>
<evidence type="ECO:0000256" key="2">
    <source>
        <dbReference type="SAM" id="SignalP"/>
    </source>
</evidence>
<dbReference type="AlphaFoldDB" id="A0AAE0XCS5"/>
<evidence type="ECO:0000313" key="4">
    <source>
        <dbReference type="Proteomes" id="UP001270362"/>
    </source>
</evidence>
<sequence length="207" mass="22370">MASLHMLPALLLVLVQGANGQGGSIKLYWTTDHEWPSPRYSYGAPPEVYPLQLGTFGPDGPWQGIPVALGHRDRDLTVPGGGKLSQRPDASPDYTRSDPFYNSTNTGIVTQDGMSFYDKALQTFYHTDHVPVVAISSWNISRSANQSFYAPQVGTLGLAPSATKNGSLLQQLSGETGLTNTFGLHINTARFNGPGSFILGGYDKRRV</sequence>
<dbReference type="InterPro" id="IPR021109">
    <property type="entry name" value="Peptidase_aspartic_dom_sf"/>
</dbReference>
<proteinExistence type="predicted"/>
<dbReference type="Proteomes" id="UP001270362">
    <property type="component" value="Unassembled WGS sequence"/>
</dbReference>
<evidence type="ECO:0000313" key="3">
    <source>
        <dbReference type="EMBL" id="KAK3690193.1"/>
    </source>
</evidence>
<comment type="caution">
    <text evidence="3">The sequence shown here is derived from an EMBL/GenBank/DDBJ whole genome shotgun (WGS) entry which is preliminary data.</text>
</comment>
<dbReference type="SUPFAM" id="SSF50630">
    <property type="entry name" value="Acid proteases"/>
    <property type="match status" value="1"/>
</dbReference>
<name>A0AAE0XCS5_9PEZI</name>
<evidence type="ECO:0000256" key="1">
    <source>
        <dbReference type="SAM" id="MobiDB-lite"/>
    </source>
</evidence>
<dbReference type="EMBL" id="JAULSO010000002">
    <property type="protein sequence ID" value="KAK3690193.1"/>
    <property type="molecule type" value="Genomic_DNA"/>
</dbReference>
<feature type="chain" id="PRO_5041917089" evidence="2">
    <location>
        <begin position="21"/>
        <end position="207"/>
    </location>
</feature>
<reference evidence="3" key="2">
    <citation type="submission" date="2023-06" db="EMBL/GenBank/DDBJ databases">
        <authorList>
            <consortium name="Lawrence Berkeley National Laboratory"/>
            <person name="Haridas S."/>
            <person name="Hensen N."/>
            <person name="Bonometti L."/>
            <person name="Westerberg I."/>
            <person name="Brannstrom I.O."/>
            <person name="Guillou S."/>
            <person name="Cros-Aarteil S."/>
            <person name="Calhoun S."/>
            <person name="Kuo A."/>
            <person name="Mondo S."/>
            <person name="Pangilinan J."/>
            <person name="Riley R."/>
            <person name="Labutti K."/>
            <person name="Andreopoulos B."/>
            <person name="Lipzen A."/>
            <person name="Chen C."/>
            <person name="Yanf M."/>
            <person name="Daum C."/>
            <person name="Ng V."/>
            <person name="Clum A."/>
            <person name="Steindorff A."/>
            <person name="Ohm R."/>
            <person name="Martin F."/>
            <person name="Silar P."/>
            <person name="Natvig D."/>
            <person name="Lalanne C."/>
            <person name="Gautier V."/>
            <person name="Ament-Velasquez S.L."/>
            <person name="Kruys A."/>
            <person name="Hutchinson M.I."/>
            <person name="Powell A.J."/>
            <person name="Barry K."/>
            <person name="Miller A.N."/>
            <person name="Grigoriev I.V."/>
            <person name="Debuchy R."/>
            <person name="Gladieux P."/>
            <person name="Thoren M.H."/>
            <person name="Johannesson H."/>
        </authorList>
    </citation>
    <scope>NUCLEOTIDE SEQUENCE</scope>
    <source>
        <strain evidence="3">CBS 314.62</strain>
    </source>
</reference>
<gene>
    <name evidence="3" type="ORF">B0T22DRAFT_481367</name>
</gene>